<comment type="caution">
    <text evidence="1">The sequence shown here is derived from an EMBL/GenBank/DDBJ whole genome shotgun (WGS) entry which is preliminary data.</text>
</comment>
<dbReference type="EMBL" id="JACGCM010001377">
    <property type="protein sequence ID" value="KAF6156142.1"/>
    <property type="molecule type" value="Genomic_DNA"/>
</dbReference>
<name>A0A7J7MMZ0_9MAGN</name>
<dbReference type="Proteomes" id="UP000541444">
    <property type="component" value="Unassembled WGS sequence"/>
</dbReference>
<sequence>MISRAAGSTDSIGQAVRGLSVFLMIVLKDEANISVLSMSLNDITALYPNNDNFMQLFPETRHRYRSMRQICMKKYGNSNDQAGVVTSRSDHKEKNSSTWLNLFPSLSLTYVFGAMFKVETMIYTLKKSRLMLLVTVIVKEFRDIQLRCGSVSHDHVDDLITSSDV</sequence>
<dbReference type="AlphaFoldDB" id="A0A7J7MMZ0"/>
<gene>
    <name evidence="1" type="ORF">GIB67_024112</name>
</gene>
<evidence type="ECO:0000313" key="1">
    <source>
        <dbReference type="EMBL" id="KAF6156142.1"/>
    </source>
</evidence>
<dbReference type="OrthoDB" id="343070at2759"/>
<protein>
    <submittedName>
        <fullName evidence="1">Uncharacterized protein</fullName>
    </submittedName>
</protein>
<keyword evidence="2" id="KW-1185">Reference proteome</keyword>
<evidence type="ECO:0000313" key="2">
    <source>
        <dbReference type="Proteomes" id="UP000541444"/>
    </source>
</evidence>
<organism evidence="1 2">
    <name type="scientific">Kingdonia uniflora</name>
    <dbReference type="NCBI Taxonomy" id="39325"/>
    <lineage>
        <taxon>Eukaryota</taxon>
        <taxon>Viridiplantae</taxon>
        <taxon>Streptophyta</taxon>
        <taxon>Embryophyta</taxon>
        <taxon>Tracheophyta</taxon>
        <taxon>Spermatophyta</taxon>
        <taxon>Magnoliopsida</taxon>
        <taxon>Ranunculales</taxon>
        <taxon>Circaeasteraceae</taxon>
        <taxon>Kingdonia</taxon>
    </lineage>
</organism>
<accession>A0A7J7MMZ0</accession>
<proteinExistence type="predicted"/>
<reference evidence="1 2" key="1">
    <citation type="journal article" date="2020" name="IScience">
        <title>Genome Sequencing of the Endangered Kingdonia uniflora (Circaeasteraceae, Ranunculales) Reveals Potential Mechanisms of Evolutionary Specialization.</title>
        <authorList>
            <person name="Sun Y."/>
            <person name="Deng T."/>
            <person name="Zhang A."/>
            <person name="Moore M.J."/>
            <person name="Landis J.B."/>
            <person name="Lin N."/>
            <person name="Zhang H."/>
            <person name="Zhang X."/>
            <person name="Huang J."/>
            <person name="Zhang X."/>
            <person name="Sun H."/>
            <person name="Wang H."/>
        </authorList>
    </citation>
    <scope>NUCLEOTIDE SEQUENCE [LARGE SCALE GENOMIC DNA]</scope>
    <source>
        <strain evidence="1">TB1705</strain>
        <tissue evidence="1">Leaf</tissue>
    </source>
</reference>